<comment type="caution">
    <text evidence="2">The sequence shown here is derived from an EMBL/GenBank/DDBJ whole genome shotgun (WGS) entry which is preliminary data.</text>
</comment>
<accession>A0A1S8TIU7</accession>
<evidence type="ECO:0000313" key="2">
    <source>
        <dbReference type="EMBL" id="OOM77305.1"/>
    </source>
</evidence>
<dbReference type="OrthoDB" id="8233337at2"/>
<dbReference type="CDD" id="cd00229">
    <property type="entry name" value="SGNH_hydrolase"/>
    <property type="match status" value="1"/>
</dbReference>
<dbReference type="AlphaFoldDB" id="A0A1S8TIU7"/>
<dbReference type="Pfam" id="PF13472">
    <property type="entry name" value="Lipase_GDSL_2"/>
    <property type="match status" value="1"/>
</dbReference>
<organism evidence="2 3">
    <name type="scientific">Clostridium puniceum</name>
    <dbReference type="NCBI Taxonomy" id="29367"/>
    <lineage>
        <taxon>Bacteria</taxon>
        <taxon>Bacillati</taxon>
        <taxon>Bacillota</taxon>
        <taxon>Clostridia</taxon>
        <taxon>Eubacteriales</taxon>
        <taxon>Clostridiaceae</taxon>
        <taxon>Clostridium</taxon>
    </lineage>
</organism>
<dbReference type="RefSeq" id="WP_077847550.1">
    <property type="nucleotide sequence ID" value="NZ_LZZM01000153.1"/>
</dbReference>
<dbReference type="STRING" id="29367.CLPUN_24220"/>
<dbReference type="Gene3D" id="3.40.50.1110">
    <property type="entry name" value="SGNH hydrolase"/>
    <property type="match status" value="1"/>
</dbReference>
<keyword evidence="3" id="KW-1185">Reference proteome</keyword>
<reference evidence="2 3" key="1">
    <citation type="submission" date="2016-05" db="EMBL/GenBank/DDBJ databases">
        <title>Microbial solvent formation.</title>
        <authorList>
            <person name="Poehlein A."/>
            <person name="Montoya Solano J.D."/>
            <person name="Flitsch S."/>
            <person name="Krabben P."/>
            <person name="Duerre P."/>
            <person name="Daniel R."/>
        </authorList>
    </citation>
    <scope>NUCLEOTIDE SEQUENCE [LARGE SCALE GENOMIC DNA]</scope>
    <source>
        <strain evidence="2 3">DSM 2619</strain>
    </source>
</reference>
<dbReference type="InterPro" id="IPR013830">
    <property type="entry name" value="SGNH_hydro"/>
</dbReference>
<proteinExistence type="predicted"/>
<protein>
    <recommendedName>
        <fullName evidence="1">SGNH hydrolase-type esterase domain-containing protein</fullName>
    </recommendedName>
</protein>
<evidence type="ECO:0000313" key="3">
    <source>
        <dbReference type="Proteomes" id="UP000190890"/>
    </source>
</evidence>
<dbReference type="EMBL" id="LZZM01000153">
    <property type="protein sequence ID" value="OOM77305.1"/>
    <property type="molecule type" value="Genomic_DNA"/>
</dbReference>
<gene>
    <name evidence="2" type="ORF">CLPUN_24220</name>
</gene>
<evidence type="ECO:0000259" key="1">
    <source>
        <dbReference type="Pfam" id="PF13472"/>
    </source>
</evidence>
<feature type="domain" description="SGNH hydrolase-type esterase" evidence="1">
    <location>
        <begin position="40"/>
        <end position="201"/>
    </location>
</feature>
<dbReference type="PANTHER" id="PTHR34407:SF1">
    <property type="entry name" value="SGNH HYDROLASE-TYPE ESTERASE DOMAIN-CONTAINING PROTEIN"/>
    <property type="match status" value="1"/>
</dbReference>
<dbReference type="Proteomes" id="UP000190890">
    <property type="component" value="Unassembled WGS sequence"/>
</dbReference>
<dbReference type="PANTHER" id="PTHR34407">
    <property type="entry name" value="EXPRESSED PROTEIN"/>
    <property type="match status" value="1"/>
</dbReference>
<dbReference type="InterPro" id="IPR036514">
    <property type="entry name" value="SGNH_hydro_sf"/>
</dbReference>
<dbReference type="SUPFAM" id="SSF52266">
    <property type="entry name" value="SGNH hydrolase"/>
    <property type="match status" value="1"/>
</dbReference>
<name>A0A1S8TIU7_9CLOT</name>
<sequence length="373" mass="42294">MGFKITEQMLKKSLVNKGDVSRILKLIEKAEKGEDITIAFLGGSITQGCNSTVYEKCYVELTYKWFKEKFNNVNVKHINAGVGATGSLIGVHRVERQIISENPDIVFVDAAVNDDEDYSCKVAYESEIRKLLSSKSKPSVIEVFMTMDTGFNVQDQEIAVGERYNIPMISFRDAIKIEVENNKMKYADLLTDEVHPNDDGHYVISQLLINFINSVYENDYKKGEGINIIDNTLETPCVFEDRYINGTILNNLKISPKENIGFKNYAEGFQVFQNGWIFNGEVNEEGKLVIEVEAKNIILLYKKSTSENAGKISVNVNDKEKVLLDTYFKYGWGDYSSTEILELSDEIKEYKIEVNVIKENKAKEITILGILVS</sequence>